<dbReference type="EMBL" id="JBIASD010000012">
    <property type="protein sequence ID" value="MFF3667740.1"/>
    <property type="molecule type" value="Genomic_DNA"/>
</dbReference>
<dbReference type="InterPro" id="IPR018247">
    <property type="entry name" value="EF_Hand_1_Ca_BS"/>
</dbReference>
<name>A0ABW6SVN3_9ACTN</name>
<evidence type="ECO:0008006" key="3">
    <source>
        <dbReference type="Google" id="ProtNLM"/>
    </source>
</evidence>
<dbReference type="Proteomes" id="UP001602013">
    <property type="component" value="Unassembled WGS sequence"/>
</dbReference>
<comment type="caution">
    <text evidence="1">The sequence shown here is derived from an EMBL/GenBank/DDBJ whole genome shotgun (WGS) entry which is preliminary data.</text>
</comment>
<evidence type="ECO:0000313" key="2">
    <source>
        <dbReference type="Proteomes" id="UP001602013"/>
    </source>
</evidence>
<dbReference type="PROSITE" id="PS00018">
    <property type="entry name" value="EF_HAND_1"/>
    <property type="match status" value="1"/>
</dbReference>
<protein>
    <recommendedName>
        <fullName evidence="3">Dockerin domain-containing protein</fullName>
    </recommendedName>
</protein>
<evidence type="ECO:0000313" key="1">
    <source>
        <dbReference type="EMBL" id="MFF3667740.1"/>
    </source>
</evidence>
<proteinExistence type="predicted"/>
<reference evidence="1 2" key="1">
    <citation type="submission" date="2024-10" db="EMBL/GenBank/DDBJ databases">
        <title>The Natural Products Discovery Center: Release of the First 8490 Sequenced Strains for Exploring Actinobacteria Biosynthetic Diversity.</title>
        <authorList>
            <person name="Kalkreuter E."/>
            <person name="Kautsar S.A."/>
            <person name="Yang D."/>
            <person name="Bader C.D."/>
            <person name="Teijaro C.N."/>
            <person name="Fluegel L."/>
            <person name="Davis C.M."/>
            <person name="Simpson J.R."/>
            <person name="Lauterbach L."/>
            <person name="Steele A.D."/>
            <person name="Gui C."/>
            <person name="Meng S."/>
            <person name="Li G."/>
            <person name="Viehrig K."/>
            <person name="Ye F."/>
            <person name="Su P."/>
            <person name="Kiefer A.F."/>
            <person name="Nichols A."/>
            <person name="Cepeda A.J."/>
            <person name="Yan W."/>
            <person name="Fan B."/>
            <person name="Jiang Y."/>
            <person name="Adhikari A."/>
            <person name="Zheng C.-J."/>
            <person name="Schuster L."/>
            <person name="Cowan T.M."/>
            <person name="Smanski M.J."/>
            <person name="Chevrette M.G."/>
            <person name="De Carvalho L.P.S."/>
            <person name="Shen B."/>
        </authorList>
    </citation>
    <scope>NUCLEOTIDE SEQUENCE [LARGE SCALE GENOMIC DNA]</scope>
    <source>
        <strain evidence="1 2">NPDC002173</strain>
    </source>
</reference>
<dbReference type="RefSeq" id="WP_387412875.1">
    <property type="nucleotide sequence ID" value="NZ_JBIASD010000012.1"/>
</dbReference>
<gene>
    <name evidence="1" type="ORF">ACFYXI_19280</name>
</gene>
<accession>A0ABW6SVN3</accession>
<sequence>MAERDKAGNAVKLWDSWLVGKPLFGKDVRSMLTVAVVGDLNRNGVLDDAHDTVKDLNGDGRVDAKDLRKLGVTSNITEVPFHITGSAA</sequence>
<organism evidence="1 2">
    <name type="scientific">Microtetraspora malaysiensis</name>
    <dbReference type="NCBI Taxonomy" id="161358"/>
    <lineage>
        <taxon>Bacteria</taxon>
        <taxon>Bacillati</taxon>
        <taxon>Actinomycetota</taxon>
        <taxon>Actinomycetes</taxon>
        <taxon>Streptosporangiales</taxon>
        <taxon>Streptosporangiaceae</taxon>
        <taxon>Microtetraspora</taxon>
    </lineage>
</organism>
<keyword evidence="2" id="KW-1185">Reference proteome</keyword>